<dbReference type="GeneID" id="36573146"/>
<reference evidence="1 2" key="1">
    <citation type="journal article" date="2018" name="New Phytol.">
        <title>Comparative genomics and transcriptomics depict ericoid mycorrhizal fungi as versatile saprotrophs and plant mutualists.</title>
        <authorList>
            <person name="Martino E."/>
            <person name="Morin E."/>
            <person name="Grelet G.A."/>
            <person name="Kuo A."/>
            <person name="Kohler A."/>
            <person name="Daghino S."/>
            <person name="Barry K.W."/>
            <person name="Cichocki N."/>
            <person name="Clum A."/>
            <person name="Dockter R.B."/>
            <person name="Hainaut M."/>
            <person name="Kuo R.C."/>
            <person name="LaButti K."/>
            <person name="Lindahl B.D."/>
            <person name="Lindquist E.A."/>
            <person name="Lipzen A."/>
            <person name="Khouja H.R."/>
            <person name="Magnuson J."/>
            <person name="Murat C."/>
            <person name="Ohm R.A."/>
            <person name="Singer S.W."/>
            <person name="Spatafora J.W."/>
            <person name="Wang M."/>
            <person name="Veneault-Fourrey C."/>
            <person name="Henrissat B."/>
            <person name="Grigoriev I.V."/>
            <person name="Martin F.M."/>
            <person name="Perotto S."/>
        </authorList>
    </citation>
    <scope>NUCLEOTIDE SEQUENCE [LARGE SCALE GENOMIC DNA]</scope>
    <source>
        <strain evidence="1 2">ATCC 22711</strain>
    </source>
</reference>
<proteinExistence type="predicted"/>
<dbReference type="RefSeq" id="XP_024721196.1">
    <property type="nucleotide sequence ID" value="XM_024865065.1"/>
</dbReference>
<gene>
    <name evidence="1" type="ORF">M430DRAFT_244488</name>
</gene>
<evidence type="ECO:0000313" key="2">
    <source>
        <dbReference type="Proteomes" id="UP000241818"/>
    </source>
</evidence>
<keyword evidence="2" id="KW-1185">Reference proteome</keyword>
<protein>
    <submittedName>
        <fullName evidence="1">Uncharacterized protein</fullName>
    </submittedName>
</protein>
<organism evidence="1 2">
    <name type="scientific">Amorphotheca resinae ATCC 22711</name>
    <dbReference type="NCBI Taxonomy" id="857342"/>
    <lineage>
        <taxon>Eukaryota</taxon>
        <taxon>Fungi</taxon>
        <taxon>Dikarya</taxon>
        <taxon>Ascomycota</taxon>
        <taxon>Pezizomycotina</taxon>
        <taxon>Leotiomycetes</taxon>
        <taxon>Helotiales</taxon>
        <taxon>Amorphothecaceae</taxon>
        <taxon>Amorphotheca</taxon>
    </lineage>
</organism>
<sequence>MRSQIRCQCAPDNAQRRQILLHTTIRGGCQYRDGQSRLATLWCCGAAGVAGGSSELRLMRPESSRRPRFALRTREV</sequence>
<evidence type="ECO:0000313" key="1">
    <source>
        <dbReference type="EMBL" id="PSS18844.1"/>
    </source>
</evidence>
<name>A0A2T3B2R2_AMORE</name>
<dbReference type="InParanoid" id="A0A2T3B2R2"/>
<dbReference type="Proteomes" id="UP000241818">
    <property type="component" value="Unassembled WGS sequence"/>
</dbReference>
<dbReference type="EMBL" id="KZ679011">
    <property type="protein sequence ID" value="PSS18844.1"/>
    <property type="molecule type" value="Genomic_DNA"/>
</dbReference>
<dbReference type="AlphaFoldDB" id="A0A2T3B2R2"/>
<accession>A0A2T3B2R2</accession>